<keyword evidence="9" id="KW-0472">Membrane</keyword>
<keyword evidence="3" id="KW-0723">Serine/threonine-protein kinase</keyword>
<keyword evidence="8" id="KW-1133">Transmembrane helix</keyword>
<reference evidence="12" key="1">
    <citation type="submission" date="2020-07" db="EMBL/GenBank/DDBJ databases">
        <authorList>
            <person name="Lin J."/>
        </authorList>
    </citation>
    <scope>NUCLEOTIDE SEQUENCE</scope>
</reference>
<dbReference type="InterPro" id="IPR047117">
    <property type="entry name" value="PERK1-13-like"/>
</dbReference>
<dbReference type="EC" id="2.7.11.1" evidence="2"/>
<evidence type="ECO:0000256" key="11">
    <source>
        <dbReference type="ARBA" id="ARBA00048679"/>
    </source>
</evidence>
<accession>A0A6V7NYB2</accession>
<dbReference type="InterPro" id="IPR011009">
    <property type="entry name" value="Kinase-like_dom_sf"/>
</dbReference>
<protein>
    <recommendedName>
        <fullName evidence="2">non-specific serine/threonine protein kinase</fullName>
        <ecNumber evidence="2">2.7.11.1</ecNumber>
    </recommendedName>
</protein>
<evidence type="ECO:0000256" key="2">
    <source>
        <dbReference type="ARBA" id="ARBA00012513"/>
    </source>
</evidence>
<evidence type="ECO:0000256" key="10">
    <source>
        <dbReference type="ARBA" id="ARBA00047899"/>
    </source>
</evidence>
<keyword evidence="6" id="KW-0547">Nucleotide-binding</keyword>
<evidence type="ECO:0000256" key="1">
    <source>
        <dbReference type="ARBA" id="ARBA00004162"/>
    </source>
</evidence>
<comment type="subcellular location">
    <subcellularLocation>
        <location evidence="1">Cell membrane</location>
        <topology evidence="1">Single-pass membrane protein</topology>
    </subcellularLocation>
</comment>
<evidence type="ECO:0000256" key="4">
    <source>
        <dbReference type="ARBA" id="ARBA00022679"/>
    </source>
</evidence>
<dbReference type="GO" id="GO:0005524">
    <property type="term" value="F:ATP binding"/>
    <property type="evidence" value="ECO:0007669"/>
    <property type="project" value="UniProtKB-KW"/>
</dbReference>
<keyword evidence="7" id="KW-0067">ATP-binding</keyword>
<keyword evidence="5" id="KW-0812">Transmembrane</keyword>
<dbReference type="GO" id="GO:0005886">
    <property type="term" value="C:plasma membrane"/>
    <property type="evidence" value="ECO:0007669"/>
    <property type="project" value="UniProtKB-SubCell"/>
</dbReference>
<comment type="catalytic activity">
    <reaction evidence="11">
        <text>L-seryl-[protein] + ATP = O-phospho-L-seryl-[protein] + ADP + H(+)</text>
        <dbReference type="Rhea" id="RHEA:17989"/>
        <dbReference type="Rhea" id="RHEA-COMP:9863"/>
        <dbReference type="Rhea" id="RHEA-COMP:11604"/>
        <dbReference type="ChEBI" id="CHEBI:15378"/>
        <dbReference type="ChEBI" id="CHEBI:29999"/>
        <dbReference type="ChEBI" id="CHEBI:30616"/>
        <dbReference type="ChEBI" id="CHEBI:83421"/>
        <dbReference type="ChEBI" id="CHEBI:456216"/>
        <dbReference type="EC" id="2.7.11.1"/>
    </reaction>
</comment>
<evidence type="ECO:0000256" key="6">
    <source>
        <dbReference type="ARBA" id="ARBA00022741"/>
    </source>
</evidence>
<organism evidence="12">
    <name type="scientific">Ananas comosus var. bracteatus</name>
    <name type="common">red pineapple</name>
    <dbReference type="NCBI Taxonomy" id="296719"/>
    <lineage>
        <taxon>Eukaryota</taxon>
        <taxon>Viridiplantae</taxon>
        <taxon>Streptophyta</taxon>
        <taxon>Embryophyta</taxon>
        <taxon>Tracheophyta</taxon>
        <taxon>Spermatophyta</taxon>
        <taxon>Magnoliopsida</taxon>
        <taxon>Liliopsida</taxon>
        <taxon>Poales</taxon>
        <taxon>Bromeliaceae</taxon>
        <taxon>Bromelioideae</taxon>
        <taxon>Ananas</taxon>
    </lineage>
</organism>
<evidence type="ECO:0000256" key="7">
    <source>
        <dbReference type="ARBA" id="ARBA00022840"/>
    </source>
</evidence>
<evidence type="ECO:0000256" key="5">
    <source>
        <dbReference type="ARBA" id="ARBA00022692"/>
    </source>
</evidence>
<evidence type="ECO:0000256" key="3">
    <source>
        <dbReference type="ARBA" id="ARBA00022527"/>
    </source>
</evidence>
<sequence length="372" mass="40719">MPNPSLGLAEKLPVYRYTIGPIPYSHQPCTGTRPAEGYPRADQKFNFSDFSAKLQTSILGIRIIGRDTIYDPPQSVEKLGTPIKHSNLAICKGPGELLAGDLVTGELLTGELLIGDIGDKLLADNQRPTSRSSLFPEASLWSMDCILKKRYYTSQQLTDKSDVYSFGVVLLELISGRKHISVEGYGAKWNIVHWARSLICKGDIASVIDPSLNGAFKIESVWRVAECAVLSVELRGALRPSMQEVEVAIQDAIQIEKGSRNLRDSCSTSSTFRPSLDQFSSDALELCLQGELFGEAHAQKLLHRHCSASSSAAVVGLPIIQEAEIIGNSCGYMNIEDEDDGFELIRNDTEGITIDADELNIDLLNINDSSDE</sequence>
<evidence type="ECO:0000256" key="9">
    <source>
        <dbReference type="ARBA" id="ARBA00023136"/>
    </source>
</evidence>
<dbReference type="PANTHER" id="PTHR47982">
    <property type="entry name" value="PROLINE-RICH RECEPTOR-LIKE PROTEIN KINASE PERK4"/>
    <property type="match status" value="1"/>
</dbReference>
<gene>
    <name evidence="12" type="ORF">CB5_LOCUS6748</name>
</gene>
<keyword evidence="3" id="KW-0418">Kinase</keyword>
<keyword evidence="4" id="KW-0808">Transferase</keyword>
<evidence type="ECO:0000313" key="12">
    <source>
        <dbReference type="EMBL" id="CAD1823537.1"/>
    </source>
</evidence>
<dbReference type="EMBL" id="LR862143">
    <property type="protein sequence ID" value="CAD1823537.1"/>
    <property type="molecule type" value="Genomic_DNA"/>
</dbReference>
<dbReference type="Gene3D" id="1.10.510.10">
    <property type="entry name" value="Transferase(Phosphotransferase) domain 1"/>
    <property type="match status" value="1"/>
</dbReference>
<proteinExistence type="predicted"/>
<dbReference type="PANTHER" id="PTHR47982:SF44">
    <property type="entry name" value="PROLINE-RICH RECEPTOR-LIKE PROTEIN KINASE PERK13-RELATED"/>
    <property type="match status" value="1"/>
</dbReference>
<dbReference type="GO" id="GO:0004674">
    <property type="term" value="F:protein serine/threonine kinase activity"/>
    <property type="evidence" value="ECO:0007669"/>
    <property type="project" value="UniProtKB-KW"/>
</dbReference>
<dbReference type="AlphaFoldDB" id="A0A6V7NYB2"/>
<evidence type="ECO:0000256" key="8">
    <source>
        <dbReference type="ARBA" id="ARBA00022989"/>
    </source>
</evidence>
<name>A0A6V7NYB2_ANACO</name>
<dbReference type="SUPFAM" id="SSF56112">
    <property type="entry name" value="Protein kinase-like (PK-like)"/>
    <property type="match status" value="1"/>
</dbReference>
<comment type="catalytic activity">
    <reaction evidence="10">
        <text>L-threonyl-[protein] + ATP = O-phospho-L-threonyl-[protein] + ADP + H(+)</text>
        <dbReference type="Rhea" id="RHEA:46608"/>
        <dbReference type="Rhea" id="RHEA-COMP:11060"/>
        <dbReference type="Rhea" id="RHEA-COMP:11605"/>
        <dbReference type="ChEBI" id="CHEBI:15378"/>
        <dbReference type="ChEBI" id="CHEBI:30013"/>
        <dbReference type="ChEBI" id="CHEBI:30616"/>
        <dbReference type="ChEBI" id="CHEBI:61977"/>
        <dbReference type="ChEBI" id="CHEBI:456216"/>
        <dbReference type="EC" id="2.7.11.1"/>
    </reaction>
</comment>